<dbReference type="GO" id="GO:0042383">
    <property type="term" value="C:sarcolemma"/>
    <property type="evidence" value="ECO:0007669"/>
    <property type="project" value="TreeGrafter"/>
</dbReference>
<keyword evidence="2" id="KW-1133">Transmembrane helix</keyword>
<evidence type="ECO:0000313" key="3">
    <source>
        <dbReference type="EMBL" id="KAK2157602.1"/>
    </source>
</evidence>
<dbReference type="Proteomes" id="UP001208570">
    <property type="component" value="Unassembled WGS sequence"/>
</dbReference>
<keyword evidence="4" id="KW-1185">Reference proteome</keyword>
<sequence>MNAKNDTLKADLVGGYREMAAAVDESPVWKPRTTMALTLPSQGHNHHHLSHSGHPSGTVSRRNESSGAGDWPVGYNAYNPDEKPRSDYGLSTFRPPPEGYRDGTWPRSGVRPSQSQSDPLLHRSTFGPTSPLRGLSLHPIREHHQLEQNPSPLRDDGSRTPQSPQLLPEYAAHGQLPSMKNGMTTTVPQNMIQRDLKCGQRPSSSRASRLNKLTTTTSRETWEVRCCRISVLLVIMQICLGVTVTALAFYMERLSTSIPTKECPYWAGIPVSIWISIVVFTRKYIIVGVNTVLRSI</sequence>
<name>A0AAD9JR04_9ANNE</name>
<keyword evidence="2" id="KW-0472">Membrane</keyword>
<evidence type="ECO:0000256" key="1">
    <source>
        <dbReference type="SAM" id="MobiDB-lite"/>
    </source>
</evidence>
<organism evidence="3 4">
    <name type="scientific">Paralvinella palmiformis</name>
    <dbReference type="NCBI Taxonomy" id="53620"/>
    <lineage>
        <taxon>Eukaryota</taxon>
        <taxon>Metazoa</taxon>
        <taxon>Spiralia</taxon>
        <taxon>Lophotrochozoa</taxon>
        <taxon>Annelida</taxon>
        <taxon>Polychaeta</taxon>
        <taxon>Sedentaria</taxon>
        <taxon>Canalipalpata</taxon>
        <taxon>Terebellida</taxon>
        <taxon>Terebelliformia</taxon>
        <taxon>Alvinellidae</taxon>
        <taxon>Paralvinella</taxon>
    </lineage>
</organism>
<dbReference type="EMBL" id="JAODUP010000188">
    <property type="protein sequence ID" value="KAK2157602.1"/>
    <property type="molecule type" value="Genomic_DNA"/>
</dbReference>
<dbReference type="PANTHER" id="PTHR15260:SF1">
    <property type="entry name" value="SARCOSPAN"/>
    <property type="match status" value="1"/>
</dbReference>
<comment type="caution">
    <text evidence="3">The sequence shown here is derived from an EMBL/GenBank/DDBJ whole genome shotgun (WGS) entry which is preliminary data.</text>
</comment>
<feature type="transmembrane region" description="Helical" evidence="2">
    <location>
        <begin position="271"/>
        <end position="293"/>
    </location>
</feature>
<dbReference type="InterPro" id="IPR030429">
    <property type="entry name" value="Sarcospan"/>
</dbReference>
<feature type="transmembrane region" description="Helical" evidence="2">
    <location>
        <begin position="229"/>
        <end position="251"/>
    </location>
</feature>
<dbReference type="PANTHER" id="PTHR15260">
    <property type="entry name" value="SARCOSPAN"/>
    <property type="match status" value="1"/>
</dbReference>
<dbReference type="AlphaFoldDB" id="A0AAD9JR04"/>
<reference evidence="3" key="1">
    <citation type="journal article" date="2023" name="Mol. Biol. Evol.">
        <title>Third-Generation Sequencing Reveals the Adaptive Role of the Epigenome in Three Deep-Sea Polychaetes.</title>
        <authorList>
            <person name="Perez M."/>
            <person name="Aroh O."/>
            <person name="Sun Y."/>
            <person name="Lan Y."/>
            <person name="Juniper S.K."/>
            <person name="Young C.R."/>
            <person name="Angers B."/>
            <person name="Qian P.Y."/>
        </authorList>
    </citation>
    <scope>NUCLEOTIDE SEQUENCE</scope>
    <source>
        <strain evidence="3">P08H-3</strain>
    </source>
</reference>
<evidence type="ECO:0000313" key="4">
    <source>
        <dbReference type="Proteomes" id="UP001208570"/>
    </source>
</evidence>
<evidence type="ECO:0000256" key="2">
    <source>
        <dbReference type="SAM" id="Phobius"/>
    </source>
</evidence>
<dbReference type="GO" id="GO:0016010">
    <property type="term" value="C:dystrophin-associated glycoprotein complex"/>
    <property type="evidence" value="ECO:0007669"/>
    <property type="project" value="InterPro"/>
</dbReference>
<feature type="region of interest" description="Disordered" evidence="1">
    <location>
        <begin position="39"/>
        <end position="135"/>
    </location>
</feature>
<proteinExistence type="predicted"/>
<gene>
    <name evidence="3" type="ORF">LSH36_188g05041</name>
</gene>
<keyword evidence="2" id="KW-0812">Transmembrane</keyword>
<accession>A0AAD9JR04</accession>
<protein>
    <submittedName>
        <fullName evidence="3">Uncharacterized protein</fullName>
    </submittedName>
</protein>